<dbReference type="InterPro" id="IPR013189">
    <property type="entry name" value="Glyco_hydro_32_C"/>
</dbReference>
<dbReference type="AlphaFoldDB" id="A0A9X3T790"/>
<dbReference type="Gene3D" id="2.60.120.560">
    <property type="entry name" value="Exo-inulinase, domain 1"/>
    <property type="match status" value="1"/>
</dbReference>
<dbReference type="GO" id="GO:0004575">
    <property type="term" value="F:sucrose alpha-glucosidase activity"/>
    <property type="evidence" value="ECO:0007669"/>
    <property type="project" value="TreeGrafter"/>
</dbReference>
<keyword evidence="2 4" id="KW-0378">Hydrolase</keyword>
<dbReference type="InterPro" id="IPR013148">
    <property type="entry name" value="Glyco_hydro_32_N"/>
</dbReference>
<comment type="caution">
    <text evidence="8">The sequence shown here is derived from an EMBL/GenBank/DDBJ whole genome shotgun (WGS) entry which is preliminary data.</text>
</comment>
<dbReference type="GO" id="GO:0005987">
    <property type="term" value="P:sucrose catabolic process"/>
    <property type="evidence" value="ECO:0007669"/>
    <property type="project" value="TreeGrafter"/>
</dbReference>
<evidence type="ECO:0000256" key="2">
    <source>
        <dbReference type="ARBA" id="ARBA00022801"/>
    </source>
</evidence>
<evidence type="ECO:0000256" key="1">
    <source>
        <dbReference type="ARBA" id="ARBA00009902"/>
    </source>
</evidence>
<dbReference type="PANTHER" id="PTHR42800">
    <property type="entry name" value="EXOINULINASE INUD (AFU_ORTHOLOGUE AFUA_5G00480)"/>
    <property type="match status" value="1"/>
</dbReference>
<dbReference type="Proteomes" id="UP001183604">
    <property type="component" value="Unassembled WGS sequence"/>
</dbReference>
<keyword evidence="3 4" id="KW-0326">Glycosidase</keyword>
<name>A0A9X3T790_9ACTN</name>
<feature type="signal peptide" evidence="5">
    <location>
        <begin position="1"/>
        <end position="30"/>
    </location>
</feature>
<sequence length="525" mass="57615">MIRTSRKTMLRALGLGTATAVVGLPSTATAKSAHGQGQGQNQAAAVASKRPVYHFATPDGWKNDPQRPIWLGGEYLYYYLYNADYGDAAEGTAWRLATSTDNLVYQDGGVAIPKDANADGDVWSGSAVVDTDNTAGFGAGAVVVLATQEDHNAPAGAAQAQFLWYSTDDGRTFTALPGGPVLANPGGRDFRDPKVFWDDERSRWAMALAEGNKIGFYHSPDLKTWTYTGGFIKDGLGALECPDLFWIDSDTGPGRWVLGLSANGKGSGLPATYAYWTGDFDGANFTPDRAEPRWLDHGWDWYGAVTWEKVADGQADPKTRYARAWMNFWDYPHETPTWESDGFNGTDSITREISLKYYSATDCALVSKPVAALDNRVAERIELGDLTVDGRLELDATGLAYEIRTSISWTSLRNVGMQLALSNWGSRHIDVGVYNDFTYVNRAGTWNPDRSARWLESRTPHDPARTSVDLRILLDRTSIEVFVDDGRYVHSSLVFPEGGDERIALYTDGGPAVFGDFTVTKFRPI</sequence>
<dbReference type="Gene3D" id="2.115.10.20">
    <property type="entry name" value="Glycosyl hydrolase domain, family 43"/>
    <property type="match status" value="1"/>
</dbReference>
<dbReference type="InterPro" id="IPR001362">
    <property type="entry name" value="Glyco_hydro_32"/>
</dbReference>
<proteinExistence type="inferred from homology"/>
<accession>A0A9X3T790</accession>
<organism evidence="8 10">
    <name type="scientific">Glycomyces lechevalierae</name>
    <dbReference type="NCBI Taxonomy" id="256034"/>
    <lineage>
        <taxon>Bacteria</taxon>
        <taxon>Bacillati</taxon>
        <taxon>Actinomycetota</taxon>
        <taxon>Actinomycetes</taxon>
        <taxon>Glycomycetales</taxon>
        <taxon>Glycomycetaceae</taxon>
        <taxon>Glycomyces</taxon>
    </lineage>
</organism>
<comment type="similarity">
    <text evidence="1 4">Belongs to the glycosyl hydrolase 32 family.</text>
</comment>
<evidence type="ECO:0000256" key="5">
    <source>
        <dbReference type="SAM" id="SignalP"/>
    </source>
</evidence>
<evidence type="ECO:0000256" key="3">
    <source>
        <dbReference type="ARBA" id="ARBA00023295"/>
    </source>
</evidence>
<evidence type="ECO:0000313" key="10">
    <source>
        <dbReference type="Proteomes" id="UP001145799"/>
    </source>
</evidence>
<dbReference type="PROSITE" id="PS51318">
    <property type="entry name" value="TAT"/>
    <property type="match status" value="1"/>
</dbReference>
<evidence type="ECO:0000259" key="7">
    <source>
        <dbReference type="Pfam" id="PF08244"/>
    </source>
</evidence>
<dbReference type="Pfam" id="PF08244">
    <property type="entry name" value="Glyco_hydro_32C"/>
    <property type="match status" value="1"/>
</dbReference>
<gene>
    <name evidence="9" type="ORF">J2S69_004772</name>
    <name evidence="8" type="ORF">O2L01_03060</name>
</gene>
<dbReference type="CDD" id="cd18622">
    <property type="entry name" value="GH32_Inu-like"/>
    <property type="match status" value="1"/>
</dbReference>
<dbReference type="InterPro" id="IPR006311">
    <property type="entry name" value="TAT_signal"/>
</dbReference>
<dbReference type="EMBL" id="JAPZVQ010000001">
    <property type="protein sequence ID" value="MDA1383953.1"/>
    <property type="molecule type" value="Genomic_DNA"/>
</dbReference>
<dbReference type="SMART" id="SM00640">
    <property type="entry name" value="Glyco_32"/>
    <property type="match status" value="1"/>
</dbReference>
<dbReference type="EC" id="3.2.1.64" evidence="9"/>
<dbReference type="Proteomes" id="UP001145799">
    <property type="component" value="Unassembled WGS sequence"/>
</dbReference>
<keyword evidence="11" id="KW-1185">Reference proteome</keyword>
<feature type="domain" description="Glycosyl hydrolase family 32 C-terminal" evidence="7">
    <location>
        <begin position="395"/>
        <end position="520"/>
    </location>
</feature>
<dbReference type="EMBL" id="JAVDYD010000001">
    <property type="protein sequence ID" value="MDR7341053.1"/>
    <property type="molecule type" value="Genomic_DNA"/>
</dbReference>
<dbReference type="SUPFAM" id="SSF49899">
    <property type="entry name" value="Concanavalin A-like lectins/glucanases"/>
    <property type="match status" value="1"/>
</dbReference>
<dbReference type="PANTHER" id="PTHR42800:SF1">
    <property type="entry name" value="EXOINULINASE INUD (AFU_ORTHOLOGUE AFUA_5G00480)"/>
    <property type="match status" value="1"/>
</dbReference>
<evidence type="ECO:0000256" key="4">
    <source>
        <dbReference type="RuleBase" id="RU362110"/>
    </source>
</evidence>
<dbReference type="InterPro" id="IPR023296">
    <property type="entry name" value="Glyco_hydro_beta-prop_sf"/>
</dbReference>
<dbReference type="GO" id="GO:0005737">
    <property type="term" value="C:cytoplasm"/>
    <property type="evidence" value="ECO:0007669"/>
    <property type="project" value="TreeGrafter"/>
</dbReference>
<evidence type="ECO:0000313" key="8">
    <source>
        <dbReference type="EMBL" id="MDA1383953.1"/>
    </source>
</evidence>
<feature type="chain" id="PRO_5040882057" evidence="5">
    <location>
        <begin position="31"/>
        <end position="525"/>
    </location>
</feature>
<evidence type="ECO:0000259" key="6">
    <source>
        <dbReference type="Pfam" id="PF00251"/>
    </source>
</evidence>
<dbReference type="SUPFAM" id="SSF75005">
    <property type="entry name" value="Arabinanase/levansucrase/invertase"/>
    <property type="match status" value="1"/>
</dbReference>
<protein>
    <submittedName>
        <fullName evidence="8">GH32 C-terminal domain-containing protein</fullName>
    </submittedName>
    <submittedName>
        <fullName evidence="9">Levanbiose-producing levanase</fullName>
        <ecNumber evidence="9">3.2.1.64</ecNumber>
    </submittedName>
</protein>
<evidence type="ECO:0000313" key="11">
    <source>
        <dbReference type="Proteomes" id="UP001183604"/>
    </source>
</evidence>
<dbReference type="Pfam" id="PF00251">
    <property type="entry name" value="Glyco_hydro_32N"/>
    <property type="match status" value="1"/>
</dbReference>
<evidence type="ECO:0000313" key="9">
    <source>
        <dbReference type="EMBL" id="MDR7341053.1"/>
    </source>
</evidence>
<keyword evidence="5" id="KW-0732">Signal</keyword>
<dbReference type="RefSeq" id="WP_270120297.1">
    <property type="nucleotide sequence ID" value="NZ_BAAAOM010000001.1"/>
</dbReference>
<feature type="domain" description="Glycosyl hydrolase family 32 N-terminal" evidence="6">
    <location>
        <begin position="54"/>
        <end position="367"/>
    </location>
</feature>
<reference evidence="9 11" key="2">
    <citation type="submission" date="2023-07" db="EMBL/GenBank/DDBJ databases">
        <title>Sequencing the genomes of 1000 actinobacteria strains.</title>
        <authorList>
            <person name="Klenk H.-P."/>
        </authorList>
    </citation>
    <scope>NUCLEOTIDE SEQUENCE [LARGE SCALE GENOMIC DNA]</scope>
    <source>
        <strain evidence="9 11">DSM 44724</strain>
    </source>
</reference>
<dbReference type="InterPro" id="IPR013320">
    <property type="entry name" value="ConA-like_dom_sf"/>
</dbReference>
<dbReference type="GO" id="GO:0033912">
    <property type="term" value="F:2,6-beta-fructan 6-levanbiohydrolase activity"/>
    <property type="evidence" value="ECO:0007669"/>
    <property type="project" value="UniProtKB-EC"/>
</dbReference>
<reference evidence="8" key="1">
    <citation type="submission" date="2022-12" db="EMBL/GenBank/DDBJ databases">
        <title>Gycomyces niveus sp.nov., a novel actinomycete isolated from soil in Shouguang.</title>
        <authorList>
            <person name="Yang X."/>
        </authorList>
    </citation>
    <scope>NUCLEOTIDE SEQUENCE</scope>
    <source>
        <strain evidence="8">DSM 44724</strain>
    </source>
</reference>